<organism evidence="1 2">
    <name type="scientific">Metabacillus bambusae</name>
    <dbReference type="NCBI Taxonomy" id="2795218"/>
    <lineage>
        <taxon>Bacteria</taxon>
        <taxon>Bacillati</taxon>
        <taxon>Bacillota</taxon>
        <taxon>Bacilli</taxon>
        <taxon>Bacillales</taxon>
        <taxon>Bacillaceae</taxon>
        <taxon>Metabacillus</taxon>
    </lineage>
</organism>
<evidence type="ECO:0000313" key="2">
    <source>
        <dbReference type="Proteomes" id="UP000663981"/>
    </source>
</evidence>
<accession>A0ABS3N8Z0</accession>
<comment type="caution">
    <text evidence="1">The sequence shown here is derived from an EMBL/GenBank/DDBJ whole genome shotgun (WGS) entry which is preliminary data.</text>
</comment>
<dbReference type="EMBL" id="JAGDEL010000023">
    <property type="protein sequence ID" value="MBO1514449.1"/>
    <property type="molecule type" value="Genomic_DNA"/>
</dbReference>
<name>A0ABS3N8Z0_9BACI</name>
<sequence>MWIHKRPKKVYFYASLFSKLHIISEAEKNGLLEKMEASGSKYESKYQNRL</sequence>
<gene>
    <name evidence="1" type="ORF">I7822_22745</name>
</gene>
<reference evidence="1 2" key="1">
    <citation type="submission" date="2021-03" db="EMBL/GenBank/DDBJ databases">
        <title>Whole genome sequence of Metabacillus bambusae BG109.</title>
        <authorList>
            <person name="Jeong J.W."/>
        </authorList>
    </citation>
    <scope>NUCLEOTIDE SEQUENCE [LARGE SCALE GENOMIC DNA]</scope>
    <source>
        <strain evidence="1 2">BG109</strain>
    </source>
</reference>
<evidence type="ECO:0000313" key="1">
    <source>
        <dbReference type="EMBL" id="MBO1514449.1"/>
    </source>
</evidence>
<protein>
    <submittedName>
        <fullName evidence="1">Uncharacterized protein</fullName>
    </submittedName>
</protein>
<proteinExistence type="predicted"/>
<dbReference type="Proteomes" id="UP000663981">
    <property type="component" value="Unassembled WGS sequence"/>
</dbReference>
<keyword evidence="2" id="KW-1185">Reference proteome</keyword>
<dbReference type="RefSeq" id="WP_207981362.1">
    <property type="nucleotide sequence ID" value="NZ_JAGDEL010000023.1"/>
</dbReference>